<dbReference type="AlphaFoldDB" id="A0A3B0TVS3"/>
<protein>
    <submittedName>
        <fullName evidence="2">Uncharacterized protein</fullName>
    </submittedName>
</protein>
<accession>A0A3B0TVS3</accession>
<keyword evidence="1" id="KW-1133">Transmembrane helix</keyword>
<evidence type="ECO:0000313" key="2">
    <source>
        <dbReference type="EMBL" id="VAW17497.1"/>
    </source>
</evidence>
<evidence type="ECO:0000256" key="1">
    <source>
        <dbReference type="SAM" id="Phobius"/>
    </source>
</evidence>
<gene>
    <name evidence="2" type="ORF">MNBD_ALPHA09-497</name>
</gene>
<reference evidence="2" key="1">
    <citation type="submission" date="2018-06" db="EMBL/GenBank/DDBJ databases">
        <authorList>
            <person name="Zhirakovskaya E."/>
        </authorList>
    </citation>
    <scope>NUCLEOTIDE SEQUENCE</scope>
</reference>
<organism evidence="2">
    <name type="scientific">hydrothermal vent metagenome</name>
    <dbReference type="NCBI Taxonomy" id="652676"/>
    <lineage>
        <taxon>unclassified sequences</taxon>
        <taxon>metagenomes</taxon>
        <taxon>ecological metagenomes</taxon>
    </lineage>
</organism>
<sequence>MMTETVQQLVPYLVVALLVGFVFGWLYCSRAR</sequence>
<keyword evidence="1" id="KW-0812">Transmembrane</keyword>
<keyword evidence="1" id="KW-0472">Membrane</keyword>
<proteinExistence type="predicted"/>
<feature type="transmembrane region" description="Helical" evidence="1">
    <location>
        <begin position="12"/>
        <end position="28"/>
    </location>
</feature>
<dbReference type="EMBL" id="UOEM01000105">
    <property type="protein sequence ID" value="VAW17497.1"/>
    <property type="molecule type" value="Genomic_DNA"/>
</dbReference>
<name>A0A3B0TVS3_9ZZZZ</name>